<organism evidence="1 2">
    <name type="scientific">Lysinibacillus pinottii</name>
    <dbReference type="NCBI Taxonomy" id="2973932"/>
    <lineage>
        <taxon>Bacteria</taxon>
        <taxon>Bacillati</taxon>
        <taxon>Bacillota</taxon>
        <taxon>Bacilli</taxon>
        <taxon>Bacillales</taxon>
        <taxon>Bacillaceae</taxon>
        <taxon>Lysinibacillus</taxon>
    </lineage>
</organism>
<keyword evidence="2" id="KW-1185">Reference proteome</keyword>
<reference evidence="1 2" key="1">
    <citation type="submission" date="2022-08" db="EMBL/GenBank/DDBJ databases">
        <title>Lysinibacillus sequencing.</title>
        <authorList>
            <person name="Dunlap C."/>
        </authorList>
    </citation>
    <scope>NUCLEOTIDE SEQUENCE [LARGE SCALE GENOMIC DNA]</scope>
    <source>
        <strain evidence="1 2">PB211</strain>
    </source>
</reference>
<evidence type="ECO:0000313" key="2">
    <source>
        <dbReference type="Proteomes" id="UP001525021"/>
    </source>
</evidence>
<dbReference type="InterPro" id="IPR025630">
    <property type="entry name" value="DUF4288"/>
</dbReference>
<comment type="caution">
    <text evidence="1">The sequence shown here is derived from an EMBL/GenBank/DDBJ whole genome shotgun (WGS) entry which is preliminary data.</text>
</comment>
<gene>
    <name evidence="1" type="ORF">NXZ79_09440</name>
</gene>
<protein>
    <submittedName>
        <fullName evidence="1">DUF4288 domain-containing protein</fullName>
    </submittedName>
</protein>
<accession>A0ABT2DNB7</accession>
<dbReference type="EMBL" id="JANTOO010000010">
    <property type="protein sequence ID" value="MCS1396256.1"/>
    <property type="molecule type" value="Genomic_DNA"/>
</dbReference>
<name>A0ABT2DNB7_9BACI</name>
<dbReference type="RefSeq" id="WP_051563241.1">
    <property type="nucleotide sequence ID" value="NZ_JANTOO010000010.1"/>
</dbReference>
<sequence length="110" mass="12741">MKIYSVKILLESIVIPNTHSSKTFEEIIILVEAQNSDEAEIKIRQKFVDDTYKNADGGQTTWSLVKILDIFETVDQFEGDMNFKEVYSRFLPFDKPITADEVIKLYSLDK</sequence>
<evidence type="ECO:0000313" key="1">
    <source>
        <dbReference type="EMBL" id="MCS1396256.1"/>
    </source>
</evidence>
<proteinExistence type="predicted"/>
<dbReference type="Pfam" id="PF14119">
    <property type="entry name" value="DUF4288"/>
    <property type="match status" value="1"/>
</dbReference>
<dbReference type="Proteomes" id="UP001525021">
    <property type="component" value="Unassembled WGS sequence"/>
</dbReference>